<name>A0A6S6PK50_ACEAC</name>
<dbReference type="SUPFAM" id="SSF53335">
    <property type="entry name" value="S-adenosyl-L-methionine-dependent methyltransferases"/>
    <property type="match status" value="1"/>
</dbReference>
<evidence type="ECO:0000256" key="2">
    <source>
        <dbReference type="ARBA" id="ARBA00022679"/>
    </source>
</evidence>
<evidence type="ECO:0000256" key="4">
    <source>
        <dbReference type="ARBA" id="ARBA00022884"/>
    </source>
</evidence>
<organism evidence="6 7">
    <name type="scientific">Acetobacter aceti</name>
    <dbReference type="NCBI Taxonomy" id="435"/>
    <lineage>
        <taxon>Bacteria</taxon>
        <taxon>Pseudomonadati</taxon>
        <taxon>Pseudomonadota</taxon>
        <taxon>Alphaproteobacteria</taxon>
        <taxon>Acetobacterales</taxon>
        <taxon>Acetobacteraceae</taxon>
        <taxon>Acetobacter</taxon>
        <taxon>Acetobacter subgen. Acetobacter</taxon>
    </lineage>
</organism>
<evidence type="ECO:0008006" key="8">
    <source>
        <dbReference type="Google" id="ProtNLM"/>
    </source>
</evidence>
<protein>
    <recommendedName>
        <fullName evidence="8">Ribosomal RNA adenine methylase transferase N-terminal domain-containing protein</fullName>
    </recommendedName>
</protein>
<keyword evidence="2 5" id="KW-0808">Transferase</keyword>
<evidence type="ECO:0000256" key="3">
    <source>
        <dbReference type="ARBA" id="ARBA00022691"/>
    </source>
</evidence>
<dbReference type="InterPro" id="IPR001737">
    <property type="entry name" value="KsgA/Erm"/>
</dbReference>
<keyword evidence="4 5" id="KW-0694">RNA-binding</keyword>
<gene>
    <name evidence="6" type="ORF">AAJCM20276_19840</name>
</gene>
<evidence type="ECO:0000256" key="1">
    <source>
        <dbReference type="ARBA" id="ARBA00022603"/>
    </source>
</evidence>
<reference evidence="6 7" key="1">
    <citation type="submission" date="2020-07" db="EMBL/GenBank/DDBJ databases">
        <title>Complete Genome Sequence of an acetic acid bacterium, Acetobacter aceti JCM20276.</title>
        <authorList>
            <person name="Hirose Y."/>
            <person name="Mihara H."/>
        </authorList>
    </citation>
    <scope>NUCLEOTIDE SEQUENCE [LARGE SCALE GENOMIC DNA]</scope>
    <source>
        <strain evidence="6 7">JCM20276</strain>
    </source>
</reference>
<dbReference type="AlphaFoldDB" id="A0A6S6PK50"/>
<dbReference type="GO" id="GO:0000179">
    <property type="term" value="F:rRNA (adenine-N6,N6-)-dimethyltransferase activity"/>
    <property type="evidence" value="ECO:0007669"/>
    <property type="project" value="UniProtKB-UniRule"/>
</dbReference>
<comment type="caution">
    <text evidence="5">Lacks conserved residue(s) required for the propagation of feature annotation.</text>
</comment>
<evidence type="ECO:0000313" key="6">
    <source>
        <dbReference type="EMBL" id="BCI67360.1"/>
    </source>
</evidence>
<dbReference type="InterPro" id="IPR029063">
    <property type="entry name" value="SAM-dependent_MTases_sf"/>
</dbReference>
<comment type="similarity">
    <text evidence="5">Belongs to the class I-like SAM-binding methyltransferase superfamily. rRNA adenine N(6)-methyltransferase family.</text>
</comment>
<keyword evidence="1 5" id="KW-0489">Methyltransferase</keyword>
<dbReference type="PROSITE" id="PS51689">
    <property type="entry name" value="SAM_RNA_A_N6_MT"/>
    <property type="match status" value="1"/>
</dbReference>
<dbReference type="InterPro" id="IPR023165">
    <property type="entry name" value="rRNA_Ade_diMease-like_C"/>
</dbReference>
<sequence length="81" mass="8987">MEITPHDEQPSPELFRAMESVTAAAFGQRRKMLRGSLKGIGGERLLQAAEIDGSRRAETLNIAEFDRLARCFLKTAPSGKR</sequence>
<proteinExistence type="inferred from homology"/>
<dbReference type="Proteomes" id="UP000515220">
    <property type="component" value="Chromosome"/>
</dbReference>
<feature type="binding site" evidence="5">
    <location>
        <position position="1"/>
    </location>
    <ligand>
        <name>S-adenosyl-L-methionine</name>
        <dbReference type="ChEBI" id="CHEBI:59789"/>
    </ligand>
</feature>
<evidence type="ECO:0000313" key="7">
    <source>
        <dbReference type="Proteomes" id="UP000515220"/>
    </source>
</evidence>
<dbReference type="Gene3D" id="1.10.8.100">
    <property type="entry name" value="Ribosomal RNA adenine dimethylase-like, domain 2"/>
    <property type="match status" value="1"/>
</dbReference>
<dbReference type="GO" id="GO:0003723">
    <property type="term" value="F:RNA binding"/>
    <property type="evidence" value="ECO:0007669"/>
    <property type="project" value="UniProtKB-UniRule"/>
</dbReference>
<dbReference type="EMBL" id="AP023326">
    <property type="protein sequence ID" value="BCI67360.1"/>
    <property type="molecule type" value="Genomic_DNA"/>
</dbReference>
<keyword evidence="3 5" id="KW-0949">S-adenosyl-L-methionine</keyword>
<accession>A0A6S6PK50</accession>
<evidence type="ECO:0000256" key="5">
    <source>
        <dbReference type="PROSITE-ProRule" id="PRU01026"/>
    </source>
</evidence>